<organism evidence="1 2">
    <name type="scientific">Stylosanthes scabra</name>
    <dbReference type="NCBI Taxonomy" id="79078"/>
    <lineage>
        <taxon>Eukaryota</taxon>
        <taxon>Viridiplantae</taxon>
        <taxon>Streptophyta</taxon>
        <taxon>Embryophyta</taxon>
        <taxon>Tracheophyta</taxon>
        <taxon>Spermatophyta</taxon>
        <taxon>Magnoliopsida</taxon>
        <taxon>eudicotyledons</taxon>
        <taxon>Gunneridae</taxon>
        <taxon>Pentapetalae</taxon>
        <taxon>rosids</taxon>
        <taxon>fabids</taxon>
        <taxon>Fabales</taxon>
        <taxon>Fabaceae</taxon>
        <taxon>Papilionoideae</taxon>
        <taxon>50 kb inversion clade</taxon>
        <taxon>dalbergioids sensu lato</taxon>
        <taxon>Dalbergieae</taxon>
        <taxon>Pterocarpus clade</taxon>
        <taxon>Stylosanthes</taxon>
    </lineage>
</organism>
<keyword evidence="2" id="KW-1185">Reference proteome</keyword>
<dbReference type="Proteomes" id="UP001341840">
    <property type="component" value="Unassembled WGS sequence"/>
</dbReference>
<accession>A0ABU6RNI1</accession>
<sequence length="223" mass="25633">MSDPVYLDLHSHFFFRPKWFFEPDAILGFGDGVPRPVLSELGCVRTAQSMRAQFVRTHLGVRIGLEAFLHDFLVPFTLFSHFYSNSSLFKPGTLEQTNQGIEQNEKQICRGSAESTQKGGTGCFGVAAIFARREPCLGFIPSSRRVREDNRHMRSRIIYYEIEKHEKYKDSDEEADSDLAIVKTRRYHLDPDRLYELPIESLLTLRRRDPSKKTDSSPEIGSL</sequence>
<name>A0ABU6RNI1_9FABA</name>
<evidence type="ECO:0000313" key="2">
    <source>
        <dbReference type="Proteomes" id="UP001341840"/>
    </source>
</evidence>
<evidence type="ECO:0000313" key="1">
    <source>
        <dbReference type="EMBL" id="MED6125562.1"/>
    </source>
</evidence>
<proteinExistence type="predicted"/>
<comment type="caution">
    <text evidence="1">The sequence shown here is derived from an EMBL/GenBank/DDBJ whole genome shotgun (WGS) entry which is preliminary data.</text>
</comment>
<gene>
    <name evidence="1" type="ORF">PIB30_069633</name>
</gene>
<protein>
    <submittedName>
        <fullName evidence="1">Uncharacterized protein</fullName>
    </submittedName>
</protein>
<reference evidence="1 2" key="1">
    <citation type="journal article" date="2023" name="Plants (Basel)">
        <title>Bridging the Gap: Combining Genomics and Transcriptomics Approaches to Understand Stylosanthes scabra, an Orphan Legume from the Brazilian Caatinga.</title>
        <authorList>
            <person name="Ferreira-Neto J.R.C."/>
            <person name="da Silva M.D."/>
            <person name="Binneck E."/>
            <person name="de Melo N.F."/>
            <person name="da Silva R.H."/>
            <person name="de Melo A.L.T.M."/>
            <person name="Pandolfi V."/>
            <person name="Bustamante F.O."/>
            <person name="Brasileiro-Vidal A.C."/>
            <person name="Benko-Iseppon A.M."/>
        </authorList>
    </citation>
    <scope>NUCLEOTIDE SEQUENCE [LARGE SCALE GENOMIC DNA]</scope>
    <source>
        <tissue evidence="1">Leaves</tissue>
    </source>
</reference>
<dbReference type="EMBL" id="JASCZI010030977">
    <property type="protein sequence ID" value="MED6125562.1"/>
    <property type="molecule type" value="Genomic_DNA"/>
</dbReference>